<feature type="non-terminal residue" evidence="1">
    <location>
        <position position="236"/>
    </location>
</feature>
<reference evidence="1" key="2">
    <citation type="journal article" date="2020" name="Nat. Commun.">
        <title>Large-scale genome sequencing of mycorrhizal fungi provides insights into the early evolution of symbiotic traits.</title>
        <authorList>
            <person name="Miyauchi S."/>
            <person name="Kiss E."/>
            <person name="Kuo A."/>
            <person name="Drula E."/>
            <person name="Kohler A."/>
            <person name="Sanchez-Garcia M."/>
            <person name="Morin E."/>
            <person name="Andreopoulos B."/>
            <person name="Barry K.W."/>
            <person name="Bonito G."/>
            <person name="Buee M."/>
            <person name="Carver A."/>
            <person name="Chen C."/>
            <person name="Cichocki N."/>
            <person name="Clum A."/>
            <person name="Culley D."/>
            <person name="Crous P.W."/>
            <person name="Fauchery L."/>
            <person name="Girlanda M."/>
            <person name="Hayes R.D."/>
            <person name="Keri Z."/>
            <person name="LaButti K."/>
            <person name="Lipzen A."/>
            <person name="Lombard V."/>
            <person name="Magnuson J."/>
            <person name="Maillard F."/>
            <person name="Murat C."/>
            <person name="Nolan M."/>
            <person name="Ohm R.A."/>
            <person name="Pangilinan J."/>
            <person name="Pereira M.F."/>
            <person name="Perotto S."/>
            <person name="Peter M."/>
            <person name="Pfister S."/>
            <person name="Riley R."/>
            <person name="Sitrit Y."/>
            <person name="Stielow J.B."/>
            <person name="Szollosi G."/>
            <person name="Zifcakova L."/>
            <person name="Stursova M."/>
            <person name="Spatafora J.W."/>
            <person name="Tedersoo L."/>
            <person name="Vaario L.M."/>
            <person name="Yamada A."/>
            <person name="Yan M."/>
            <person name="Wang P."/>
            <person name="Xu J."/>
            <person name="Bruns T."/>
            <person name="Baldrian P."/>
            <person name="Vilgalys R."/>
            <person name="Dunand C."/>
            <person name="Henrissat B."/>
            <person name="Grigoriev I.V."/>
            <person name="Hibbett D."/>
            <person name="Nagy L.G."/>
            <person name="Martin F.M."/>
        </authorList>
    </citation>
    <scope>NUCLEOTIDE SEQUENCE</scope>
    <source>
        <strain evidence="1">P2</strain>
    </source>
</reference>
<accession>A0ACB6Z9Y2</accession>
<organism evidence="1 2">
    <name type="scientific">Thelephora ganbajun</name>
    <name type="common">Ganba fungus</name>
    <dbReference type="NCBI Taxonomy" id="370292"/>
    <lineage>
        <taxon>Eukaryota</taxon>
        <taxon>Fungi</taxon>
        <taxon>Dikarya</taxon>
        <taxon>Basidiomycota</taxon>
        <taxon>Agaricomycotina</taxon>
        <taxon>Agaricomycetes</taxon>
        <taxon>Thelephorales</taxon>
        <taxon>Thelephoraceae</taxon>
        <taxon>Thelephora</taxon>
    </lineage>
</organism>
<evidence type="ECO:0000313" key="2">
    <source>
        <dbReference type="Proteomes" id="UP000886501"/>
    </source>
</evidence>
<comment type="caution">
    <text evidence="1">The sequence shown here is derived from an EMBL/GenBank/DDBJ whole genome shotgun (WGS) entry which is preliminary data.</text>
</comment>
<reference evidence="1" key="1">
    <citation type="submission" date="2019-10" db="EMBL/GenBank/DDBJ databases">
        <authorList>
            <consortium name="DOE Joint Genome Institute"/>
            <person name="Kuo A."/>
            <person name="Miyauchi S."/>
            <person name="Kiss E."/>
            <person name="Drula E."/>
            <person name="Kohler A."/>
            <person name="Sanchez-Garcia M."/>
            <person name="Andreopoulos B."/>
            <person name="Barry K.W."/>
            <person name="Bonito G."/>
            <person name="Buee M."/>
            <person name="Carver A."/>
            <person name="Chen C."/>
            <person name="Cichocki N."/>
            <person name="Clum A."/>
            <person name="Culley D."/>
            <person name="Crous P.W."/>
            <person name="Fauchery L."/>
            <person name="Girlanda M."/>
            <person name="Hayes R."/>
            <person name="Keri Z."/>
            <person name="Labutti K."/>
            <person name="Lipzen A."/>
            <person name="Lombard V."/>
            <person name="Magnuson J."/>
            <person name="Maillard F."/>
            <person name="Morin E."/>
            <person name="Murat C."/>
            <person name="Nolan M."/>
            <person name="Ohm R."/>
            <person name="Pangilinan J."/>
            <person name="Pereira M."/>
            <person name="Perotto S."/>
            <person name="Peter M."/>
            <person name="Riley R."/>
            <person name="Sitrit Y."/>
            <person name="Stielow B."/>
            <person name="Szollosi G."/>
            <person name="Zifcakova L."/>
            <person name="Stursova M."/>
            <person name="Spatafora J.W."/>
            <person name="Tedersoo L."/>
            <person name="Vaario L.-M."/>
            <person name="Yamada A."/>
            <person name="Yan M."/>
            <person name="Wang P."/>
            <person name="Xu J."/>
            <person name="Bruns T."/>
            <person name="Baldrian P."/>
            <person name="Vilgalys R."/>
            <person name="Henrissat B."/>
            <person name="Grigoriev I.V."/>
            <person name="Hibbett D."/>
            <person name="Nagy L.G."/>
            <person name="Martin F.M."/>
        </authorList>
    </citation>
    <scope>NUCLEOTIDE SEQUENCE</scope>
    <source>
        <strain evidence="1">P2</strain>
    </source>
</reference>
<sequence>MEATSVAKETTGIASVKAAFSSVSALRTMIRDLTIDKRDYIELESSCTDICEALERGMDGGRSDEFSKPVLEAIGQLTTTVASIQKKIVKQGKQNAFFRRFHAKKDKETIAIWRAHLNGILHVFNTELIIDTRMMVTDIHRNTQPNTPPGELPPLPPGACLGRDELIEEIVGLVGSLTPIALIGAGGIGKTSIALTILRHEHIKKRFGDNRRFIRCDQFPASRANFLSRLSKVIGA</sequence>
<name>A0ACB6Z9Y2_THEGA</name>
<evidence type="ECO:0000313" key="1">
    <source>
        <dbReference type="EMBL" id="KAF9646408.1"/>
    </source>
</evidence>
<gene>
    <name evidence="1" type="ORF">BDM02DRAFT_3271015</name>
</gene>
<dbReference type="EMBL" id="MU118059">
    <property type="protein sequence ID" value="KAF9646408.1"/>
    <property type="molecule type" value="Genomic_DNA"/>
</dbReference>
<dbReference type="Proteomes" id="UP000886501">
    <property type="component" value="Unassembled WGS sequence"/>
</dbReference>
<keyword evidence="2" id="KW-1185">Reference proteome</keyword>
<protein>
    <submittedName>
        <fullName evidence="1">Uncharacterized protein</fullName>
    </submittedName>
</protein>
<proteinExistence type="predicted"/>